<dbReference type="RefSeq" id="XP_006813240.1">
    <property type="nucleotide sequence ID" value="XM_006813177.1"/>
</dbReference>
<organism evidence="2 3">
    <name type="scientific">Saccoglossus kowalevskii</name>
    <name type="common">Acorn worm</name>
    <dbReference type="NCBI Taxonomy" id="10224"/>
    <lineage>
        <taxon>Eukaryota</taxon>
        <taxon>Metazoa</taxon>
        <taxon>Hemichordata</taxon>
        <taxon>Enteropneusta</taxon>
        <taxon>Harrimaniidae</taxon>
        <taxon>Saccoglossus</taxon>
    </lineage>
</organism>
<evidence type="ECO:0000313" key="3">
    <source>
        <dbReference type="RefSeq" id="XP_006813240.1"/>
    </source>
</evidence>
<keyword evidence="2" id="KW-1185">Reference proteome</keyword>
<sequence length="348" mass="36312">MDLKIAVFLLFVSLSSARSEASISEAAVQDQANVFYMPGTPTNVSVTVSFDNLEDVDKEITSIEMYLTNADDLATATTKSDAFSTTLEPAQFVPASTDGITPGRLDIPVTTIEGVTCIAANCLAYSHACVGFNNQDTGAKCITLGAADGAAGVKKCSDLAMQSFAVSAGDEAITYNTDTEVTIEATVTINNVAEVNIAAAADGAPDTFSLKVFFADSDDLESMDVIKGPVDGIAATPADLTTLRSEYLGSENDPSSPVTEIQVAINATVPTDNCSSFKFMCAYATVADVVNNQNTSNDFKCLPLGSQPTEADPAAGEVECNNGVSLKLDVIVALLLALVSMATTQMFF</sequence>
<feature type="signal peptide" evidence="1">
    <location>
        <begin position="1"/>
        <end position="17"/>
    </location>
</feature>
<reference evidence="3" key="1">
    <citation type="submission" date="2025-08" db="UniProtKB">
        <authorList>
            <consortium name="RefSeq"/>
        </authorList>
    </citation>
    <scope>IDENTIFICATION</scope>
    <source>
        <tissue evidence="3">Testes</tissue>
    </source>
</reference>
<dbReference type="Proteomes" id="UP000694865">
    <property type="component" value="Unplaced"/>
</dbReference>
<accession>A0ABM0LZP9</accession>
<name>A0ABM0LZP9_SACKO</name>
<gene>
    <name evidence="3" type="primary">LOC100370694</name>
</gene>
<proteinExistence type="predicted"/>
<protein>
    <submittedName>
        <fullName evidence="3">Uncharacterized protein LOC100370694</fullName>
    </submittedName>
</protein>
<evidence type="ECO:0000256" key="1">
    <source>
        <dbReference type="SAM" id="SignalP"/>
    </source>
</evidence>
<feature type="chain" id="PRO_5047240541" evidence="1">
    <location>
        <begin position="18"/>
        <end position="348"/>
    </location>
</feature>
<evidence type="ECO:0000313" key="2">
    <source>
        <dbReference type="Proteomes" id="UP000694865"/>
    </source>
</evidence>
<keyword evidence="1" id="KW-0732">Signal</keyword>
<dbReference type="GeneID" id="100370694"/>